<reference evidence="1" key="2">
    <citation type="journal article" date="2024" name="Plant">
        <title>Genomic evolution and insights into agronomic trait innovations of Sesamum species.</title>
        <authorList>
            <person name="Miao H."/>
            <person name="Wang L."/>
            <person name="Qu L."/>
            <person name="Liu H."/>
            <person name="Sun Y."/>
            <person name="Le M."/>
            <person name="Wang Q."/>
            <person name="Wei S."/>
            <person name="Zheng Y."/>
            <person name="Lin W."/>
            <person name="Duan Y."/>
            <person name="Cao H."/>
            <person name="Xiong S."/>
            <person name="Wang X."/>
            <person name="Wei L."/>
            <person name="Li C."/>
            <person name="Ma Q."/>
            <person name="Ju M."/>
            <person name="Zhao R."/>
            <person name="Li G."/>
            <person name="Mu C."/>
            <person name="Tian Q."/>
            <person name="Mei H."/>
            <person name="Zhang T."/>
            <person name="Gao T."/>
            <person name="Zhang H."/>
        </authorList>
    </citation>
    <scope>NUCLEOTIDE SEQUENCE</scope>
    <source>
        <strain evidence="1">KEN8</strain>
    </source>
</reference>
<dbReference type="AlphaFoldDB" id="A0AAW2MND3"/>
<proteinExistence type="predicted"/>
<organism evidence="1">
    <name type="scientific">Sesamum calycinum</name>
    <dbReference type="NCBI Taxonomy" id="2727403"/>
    <lineage>
        <taxon>Eukaryota</taxon>
        <taxon>Viridiplantae</taxon>
        <taxon>Streptophyta</taxon>
        <taxon>Embryophyta</taxon>
        <taxon>Tracheophyta</taxon>
        <taxon>Spermatophyta</taxon>
        <taxon>Magnoliopsida</taxon>
        <taxon>eudicotyledons</taxon>
        <taxon>Gunneridae</taxon>
        <taxon>Pentapetalae</taxon>
        <taxon>asterids</taxon>
        <taxon>lamiids</taxon>
        <taxon>Lamiales</taxon>
        <taxon>Pedaliaceae</taxon>
        <taxon>Sesamum</taxon>
    </lineage>
</organism>
<dbReference type="PANTHER" id="PTHR10775">
    <property type="entry name" value="OS08G0208400 PROTEIN"/>
    <property type="match status" value="1"/>
</dbReference>
<protein>
    <submittedName>
        <fullName evidence="1">Uncharacterized protein</fullName>
    </submittedName>
</protein>
<dbReference type="PANTHER" id="PTHR10775:SF193">
    <property type="entry name" value="DUF4216 DOMAIN-CONTAINING PROTEIN"/>
    <property type="match status" value="1"/>
</dbReference>
<reference evidence="1" key="1">
    <citation type="submission" date="2020-06" db="EMBL/GenBank/DDBJ databases">
        <authorList>
            <person name="Li T."/>
            <person name="Hu X."/>
            <person name="Zhang T."/>
            <person name="Song X."/>
            <person name="Zhang H."/>
            <person name="Dai N."/>
            <person name="Sheng W."/>
            <person name="Hou X."/>
            <person name="Wei L."/>
        </authorList>
    </citation>
    <scope>NUCLEOTIDE SEQUENCE</scope>
    <source>
        <strain evidence="1">KEN8</strain>
        <tissue evidence="1">Leaf</tissue>
    </source>
</reference>
<accession>A0AAW2MND3</accession>
<dbReference type="EMBL" id="JACGWM010000013">
    <property type="protein sequence ID" value="KAL0333090.1"/>
    <property type="molecule type" value="Genomic_DNA"/>
</dbReference>
<gene>
    <name evidence="1" type="ORF">Scaly_2210500</name>
</gene>
<dbReference type="Pfam" id="PF02992">
    <property type="entry name" value="Transposase_21"/>
    <property type="match status" value="2"/>
</dbReference>
<sequence length="280" mass="32339">MCHLSNVVAWKHFDQMYPDFEEEPRNVRLGLCTDGFVSHASDQCALETVDRRAAAIVACGCENVRPCHRSGFHDTGGIGVDCERPTHLWNGVWWSYAEVMGCPVCIDDTRAFHLQHGRKVCYFDCHRQILLAHHPYRRNKKAITKNRIKNKISRLRLIGDQILDVVANISPAVEMSLSLPDGYSSDHKWTKKSIFWDLPYWSTLLIRHNLDVMHIEKNKFDNIFNTVIDIKGNMKDNVNARWDLKIICNCLELEFDESRPNVMPKAVYTLGGERREEAEL</sequence>
<dbReference type="InterPro" id="IPR004242">
    <property type="entry name" value="Transposase_21"/>
</dbReference>
<evidence type="ECO:0000313" key="1">
    <source>
        <dbReference type="EMBL" id="KAL0333090.1"/>
    </source>
</evidence>
<name>A0AAW2MND3_9LAMI</name>
<comment type="caution">
    <text evidence="1">The sequence shown here is derived from an EMBL/GenBank/DDBJ whole genome shotgun (WGS) entry which is preliminary data.</text>
</comment>